<organism evidence="2 3">
    <name type="scientific">Desulfosporosinus lacus DSM 15449</name>
    <dbReference type="NCBI Taxonomy" id="1121420"/>
    <lineage>
        <taxon>Bacteria</taxon>
        <taxon>Bacillati</taxon>
        <taxon>Bacillota</taxon>
        <taxon>Clostridia</taxon>
        <taxon>Eubacteriales</taxon>
        <taxon>Desulfitobacteriaceae</taxon>
        <taxon>Desulfosporosinus</taxon>
    </lineage>
</organism>
<dbReference type="PANTHER" id="PTHR35794:SF2">
    <property type="entry name" value="CELL DIVISION PROTEIN DIVIVA"/>
    <property type="match status" value="1"/>
</dbReference>
<dbReference type="Gene3D" id="6.10.250.660">
    <property type="match status" value="1"/>
</dbReference>
<keyword evidence="1" id="KW-0175">Coiled coil</keyword>
<dbReference type="Pfam" id="PF05103">
    <property type="entry name" value="DivIVA"/>
    <property type="match status" value="1"/>
</dbReference>
<keyword evidence="3" id="KW-1185">Reference proteome</keyword>
<name>A0A1M5WBF9_9FIRM</name>
<dbReference type="GO" id="GO:0051301">
    <property type="term" value="P:cell division"/>
    <property type="evidence" value="ECO:0007669"/>
    <property type="project" value="UniProtKB-KW"/>
</dbReference>
<dbReference type="PANTHER" id="PTHR35794">
    <property type="entry name" value="CELL DIVISION PROTEIN DIVIVA"/>
    <property type="match status" value="1"/>
</dbReference>
<dbReference type="EMBL" id="FQXJ01000005">
    <property type="protein sequence ID" value="SHH84534.1"/>
    <property type="molecule type" value="Genomic_DNA"/>
</dbReference>
<dbReference type="AlphaFoldDB" id="A0A1M5WBF9"/>
<protein>
    <submittedName>
        <fullName evidence="2">Cell division initiation protein</fullName>
    </submittedName>
</protein>
<reference evidence="3" key="1">
    <citation type="submission" date="2016-11" db="EMBL/GenBank/DDBJ databases">
        <authorList>
            <person name="Varghese N."/>
            <person name="Submissions S."/>
        </authorList>
    </citation>
    <scope>NUCLEOTIDE SEQUENCE [LARGE SCALE GENOMIC DNA]</scope>
    <source>
        <strain evidence="3">DSM 15449</strain>
    </source>
</reference>
<dbReference type="OrthoDB" id="9815492at2"/>
<dbReference type="STRING" id="1121420.SAMN02746098_01529"/>
<evidence type="ECO:0000256" key="1">
    <source>
        <dbReference type="SAM" id="Coils"/>
    </source>
</evidence>
<feature type="coiled-coil region" evidence="1">
    <location>
        <begin position="22"/>
        <end position="56"/>
    </location>
</feature>
<proteinExistence type="predicted"/>
<feature type="coiled-coil region" evidence="1">
    <location>
        <begin position="122"/>
        <end position="159"/>
    </location>
</feature>
<evidence type="ECO:0000313" key="3">
    <source>
        <dbReference type="Proteomes" id="UP000183954"/>
    </source>
</evidence>
<sequence length="165" mass="19171">METPEFKRGFRGYDSDAVDQAWAESERQLSEANAANKELRLQINSLREQNSEWGNRLKYYEQIEKDLRDALVSAQRIANQVKDEATIQAEELLQSARSESEVILSEAARLSESKEIEADNMLIEKRMEIVQLEEQIQGLIEQKTELQTLVDQVRQYLEKIKDLII</sequence>
<dbReference type="RefSeq" id="WP_073029074.1">
    <property type="nucleotide sequence ID" value="NZ_FQXJ01000005.1"/>
</dbReference>
<evidence type="ECO:0000313" key="2">
    <source>
        <dbReference type="EMBL" id="SHH84534.1"/>
    </source>
</evidence>
<dbReference type="Proteomes" id="UP000183954">
    <property type="component" value="Unassembled WGS sequence"/>
</dbReference>
<gene>
    <name evidence="2" type="ORF">SAMN02746098_01529</name>
</gene>
<keyword evidence="2" id="KW-0131">Cell cycle</keyword>
<accession>A0A1M5WBF9</accession>
<keyword evidence="2" id="KW-0132">Cell division</keyword>
<dbReference type="InterPro" id="IPR007793">
    <property type="entry name" value="DivIVA_fam"/>
</dbReference>